<gene>
    <name evidence="1" type="ORF">ISU02_07360</name>
</gene>
<evidence type="ECO:0000313" key="1">
    <source>
        <dbReference type="EMBL" id="MBF4692931.1"/>
    </source>
</evidence>
<name>A0ABR9ZRI1_9FIRM</name>
<dbReference type="EMBL" id="JADKNH010000004">
    <property type="protein sequence ID" value="MBF4692931.1"/>
    <property type="molecule type" value="Genomic_DNA"/>
</dbReference>
<protein>
    <recommendedName>
        <fullName evidence="3">MBG domain-containing protein</fullName>
    </recommendedName>
</protein>
<comment type="caution">
    <text evidence="1">The sequence shown here is derived from an EMBL/GenBank/DDBJ whole genome shotgun (WGS) entry which is preliminary data.</text>
</comment>
<evidence type="ECO:0000313" key="2">
    <source>
        <dbReference type="Proteomes" id="UP000614200"/>
    </source>
</evidence>
<proteinExistence type="predicted"/>
<reference evidence="1 2" key="1">
    <citation type="submission" date="2020-11" db="EMBL/GenBank/DDBJ databases">
        <title>Fusibacter basophilias sp. nov.</title>
        <authorList>
            <person name="Qiu D."/>
        </authorList>
    </citation>
    <scope>NUCLEOTIDE SEQUENCE [LARGE SCALE GENOMIC DNA]</scope>
    <source>
        <strain evidence="1 2">Q10-2</strain>
    </source>
</reference>
<sequence>MRVNPGTIVYGGISATFNQMDVADYGIIGSSTNSYSYASGQNIYLKTEGDSGFIQNNTGWAYVGKAFIYSGSTRNASVYVKGNYKGMLETSQGSLGALPGSTSSAISIVASVYDMETGARAAQRTILSRNISGMFDAEYPTGNYYDELSVYLQNGHAYKIVLEATAESKAFGVTKSKVDFKFFDRSIKMTECGVVF</sequence>
<organism evidence="1 2">
    <name type="scientific">Fusibacter ferrireducens</name>
    <dbReference type="NCBI Taxonomy" id="2785058"/>
    <lineage>
        <taxon>Bacteria</taxon>
        <taxon>Bacillati</taxon>
        <taxon>Bacillota</taxon>
        <taxon>Clostridia</taxon>
        <taxon>Eubacteriales</taxon>
        <taxon>Eubacteriales Family XII. Incertae Sedis</taxon>
        <taxon>Fusibacter</taxon>
    </lineage>
</organism>
<accession>A0ABR9ZRI1</accession>
<dbReference type="Proteomes" id="UP000614200">
    <property type="component" value="Unassembled WGS sequence"/>
</dbReference>
<evidence type="ECO:0008006" key="3">
    <source>
        <dbReference type="Google" id="ProtNLM"/>
    </source>
</evidence>
<keyword evidence="2" id="KW-1185">Reference proteome</keyword>